<dbReference type="GO" id="GO:0016743">
    <property type="term" value="F:carboxyl- or carbamoyltransferase activity"/>
    <property type="evidence" value="ECO:0007669"/>
    <property type="project" value="TreeGrafter"/>
</dbReference>
<dbReference type="OrthoDB" id="9808093at2"/>
<organism evidence="4 5">
    <name type="scientific">Caballeronia sordidicola</name>
    <name type="common">Burkholderia sordidicola</name>
    <dbReference type="NCBI Taxonomy" id="196367"/>
    <lineage>
        <taxon>Bacteria</taxon>
        <taxon>Pseudomonadati</taxon>
        <taxon>Pseudomonadota</taxon>
        <taxon>Betaproteobacteria</taxon>
        <taxon>Burkholderiales</taxon>
        <taxon>Burkholderiaceae</taxon>
        <taxon>Caballeronia</taxon>
    </lineage>
</organism>
<protein>
    <submittedName>
        <fullName evidence="4">[NiFe] hydrogenase metallocenter assembly protein HypF</fullName>
    </submittedName>
</protein>
<dbReference type="InterPro" id="IPR051060">
    <property type="entry name" value="Carbamoyltrans_HypF-like"/>
</dbReference>
<proteinExistence type="inferred from homology"/>
<dbReference type="Pfam" id="PF22521">
    <property type="entry name" value="HypF_C_2"/>
    <property type="match status" value="1"/>
</dbReference>
<gene>
    <name evidence="4" type="ORF">BSU04_14090</name>
</gene>
<feature type="domain" description="HypF Kae1-like" evidence="2">
    <location>
        <begin position="13"/>
        <end position="111"/>
    </location>
</feature>
<dbReference type="Pfam" id="PF17788">
    <property type="entry name" value="HypF_C"/>
    <property type="match status" value="1"/>
</dbReference>
<dbReference type="PANTHER" id="PTHR42959">
    <property type="entry name" value="CARBAMOYLTRANSFERASE"/>
    <property type="match status" value="1"/>
</dbReference>
<dbReference type="Proteomes" id="UP000214720">
    <property type="component" value="Unassembled WGS sequence"/>
</dbReference>
<dbReference type="EMBL" id="MTHB01000084">
    <property type="protein sequence ID" value="OXC77971.1"/>
    <property type="molecule type" value="Genomic_DNA"/>
</dbReference>
<feature type="domain" description="Carbamoyltransferase Kae1-like" evidence="3">
    <location>
        <begin position="120"/>
        <end position="362"/>
    </location>
</feature>
<evidence type="ECO:0000259" key="3">
    <source>
        <dbReference type="Pfam" id="PF22521"/>
    </source>
</evidence>
<dbReference type="RefSeq" id="WP_089161044.1">
    <property type="nucleotide sequence ID" value="NZ_MTHB01000084.1"/>
</dbReference>
<name>A0A226X3H5_CABSO</name>
<comment type="caution">
    <text evidence="4">The sequence shown here is derived from an EMBL/GenBank/DDBJ whole genome shotgun (WGS) entry which is preliminary data.</text>
</comment>
<dbReference type="InterPro" id="IPR055128">
    <property type="entry name" value="HypF_C_2"/>
</dbReference>
<dbReference type="PANTHER" id="PTHR42959:SF1">
    <property type="entry name" value="CARBAMOYLTRANSFERASE HYPF"/>
    <property type="match status" value="1"/>
</dbReference>
<evidence type="ECO:0000313" key="4">
    <source>
        <dbReference type="EMBL" id="OXC77971.1"/>
    </source>
</evidence>
<dbReference type="GO" id="GO:0008270">
    <property type="term" value="F:zinc ion binding"/>
    <property type="evidence" value="ECO:0007669"/>
    <property type="project" value="TreeGrafter"/>
</dbReference>
<dbReference type="AlphaFoldDB" id="A0A226X3H5"/>
<dbReference type="GO" id="GO:0051604">
    <property type="term" value="P:protein maturation"/>
    <property type="evidence" value="ECO:0007669"/>
    <property type="project" value="TreeGrafter"/>
</dbReference>
<accession>A0A226X3H5</accession>
<evidence type="ECO:0000259" key="2">
    <source>
        <dbReference type="Pfam" id="PF17788"/>
    </source>
</evidence>
<dbReference type="Gene3D" id="1.10.357.160">
    <property type="match status" value="1"/>
</dbReference>
<dbReference type="Gene3D" id="3.30.420.560">
    <property type="match status" value="1"/>
</dbReference>
<sequence length="386" mass="40221">MIRSAVLPKPAPARVLACGAYLKNTACLLEGTRVLWSAPHGDLIGAANREALNDSVEELLREASGPVQAVAHDLHPDFHSTHVAQAVADRLGVPAIGVQHHHAHIAVVQAEQGVAGPVIGLALDGVGLGDDGSAWGGEVLWVDSAANRWRRLDHLAPLMLPGGDVAAREPWRMAAAVLQRLGRTDEIEARFAQVVGVFAARLVRSLLERQVNSFPTTSAGRWFDAAAGALGLCVHQTVEAEAAIALEQQARTWLQAHPEFVVQWTTLDLSPLVAKLFAMSDEGVASSGEGAALFHLGLAGGLAHAATEAARTHGTRTVILGGGCFLNQVLSERVSAALHGAGLVVLRPQGVCCGDAGLALGQAWVAGCTLHARQVMASSAEVSSCA</sequence>
<evidence type="ECO:0000313" key="5">
    <source>
        <dbReference type="Proteomes" id="UP000214720"/>
    </source>
</evidence>
<comment type="similarity">
    <text evidence="1">Belongs to the carbamoyltransferase HypF family.</text>
</comment>
<dbReference type="Gene3D" id="3.30.420.360">
    <property type="match status" value="1"/>
</dbReference>
<reference evidence="5" key="1">
    <citation type="submission" date="2017-01" db="EMBL/GenBank/DDBJ databases">
        <title>Genome Analysis of Deinococcus marmoris KOPRI26562.</title>
        <authorList>
            <person name="Kim J.H."/>
            <person name="Oh H.-M."/>
        </authorList>
    </citation>
    <scope>NUCLEOTIDE SEQUENCE [LARGE SCALE GENOMIC DNA]</scope>
    <source>
        <strain evidence="5">PAMC 26633</strain>
    </source>
</reference>
<evidence type="ECO:0000256" key="1">
    <source>
        <dbReference type="ARBA" id="ARBA00008097"/>
    </source>
</evidence>
<dbReference type="InterPro" id="IPR041440">
    <property type="entry name" value="HypF_C"/>
</dbReference>